<evidence type="ECO:0000256" key="1">
    <source>
        <dbReference type="ARBA" id="ARBA00022729"/>
    </source>
</evidence>
<dbReference type="STRING" id="1198114.AciX9_0515"/>
<dbReference type="Pfam" id="PF12849">
    <property type="entry name" value="PBP_like_2"/>
    <property type="match status" value="2"/>
</dbReference>
<dbReference type="InterPro" id="IPR050811">
    <property type="entry name" value="Phosphate_ABC_transporter"/>
</dbReference>
<dbReference type="InterPro" id="IPR024370">
    <property type="entry name" value="PBP_domain"/>
</dbReference>
<dbReference type="PaxDb" id="1198114-AciX9_0515"/>
<dbReference type="eggNOG" id="COG0226">
    <property type="taxonomic scope" value="Bacteria"/>
</dbReference>
<feature type="domain" description="PBP" evidence="3">
    <location>
        <begin position="559"/>
        <end position="756"/>
    </location>
</feature>
<reference evidence="5" key="1">
    <citation type="submission" date="2011-01" db="EMBL/GenBank/DDBJ databases">
        <title>Complete sequence of chromosome of Acidobacterium sp. MP5ACTX9.</title>
        <authorList>
            <consortium name="US DOE Joint Genome Institute"/>
            <person name="Lucas S."/>
            <person name="Copeland A."/>
            <person name="Lapidus A."/>
            <person name="Cheng J.-F."/>
            <person name="Goodwin L."/>
            <person name="Pitluck S."/>
            <person name="Teshima H."/>
            <person name="Detter J.C."/>
            <person name="Han C."/>
            <person name="Tapia R."/>
            <person name="Land M."/>
            <person name="Hauser L."/>
            <person name="Kyrpides N."/>
            <person name="Ivanova N."/>
            <person name="Ovchinnikova G."/>
            <person name="Pagani I."/>
            <person name="Rawat S.R."/>
            <person name="Mannisto M."/>
            <person name="Haggblom M.M."/>
            <person name="Woyke T."/>
        </authorList>
    </citation>
    <scope>NUCLEOTIDE SEQUENCE [LARGE SCALE GENOMIC DNA]</scope>
    <source>
        <strain evidence="5">MP5ACTX9</strain>
    </source>
</reference>
<dbReference type="PANTHER" id="PTHR30570:SF6">
    <property type="entry name" value="PHOSPHATE-BINDING PROTEIN PSTS"/>
    <property type="match status" value="1"/>
</dbReference>
<dbReference type="EMBL" id="CP002480">
    <property type="protein sequence ID" value="ADW67587.1"/>
    <property type="molecule type" value="Genomic_DNA"/>
</dbReference>
<dbReference type="PANTHER" id="PTHR30570">
    <property type="entry name" value="PERIPLASMIC PHOSPHATE BINDING COMPONENT OF PHOSPHATE ABC TRANSPORTER"/>
    <property type="match status" value="1"/>
</dbReference>
<dbReference type="AlphaFoldDB" id="E8WYI9"/>
<dbReference type="Gene3D" id="3.40.190.10">
    <property type="entry name" value="Periplasmic binding protein-like II"/>
    <property type="match status" value="4"/>
</dbReference>
<dbReference type="HOGENOM" id="CLU_349771_0_0_0"/>
<gene>
    <name evidence="4" type="ordered locus">AciX9_0515</name>
</gene>
<evidence type="ECO:0000256" key="2">
    <source>
        <dbReference type="SAM" id="MobiDB-lite"/>
    </source>
</evidence>
<sequence length="805" mass="89557">MLSNGCEGTSMTGLMMRRWWLVASFAVAGAAYAQKVQPAPSRYDEELKKLGDGLTENMAIRDVHFAKTDDRKHKRFYTEQWDLSATPEYKPSKQFTGTIRVSGNYLVEGTIADQWKQDFERLQPGVKVEMVQEGEVATGDVQIETGPRMKDRLRQASEFEDKLKRSVFDVEWATGSYDVPGWSPGFVIFVQKDNPIAHLSLAQLDGIFGGAHTGGWDGTTWRTDSARGPEKNIRTWGQLGLTGEWADKPIHIYGRPLKYNIQLGFERKVFHGGDVWNENTLEYSHEMNPDGSRYSSSPEMVKDMGNDPYGICFADEASMIPTARAVPVGSTDAGPFMPITLNSLHDRSYPLFIEEWAEVSVAPGKPLDPLTKEFLTFMLSRQGQDAVQKDGKWIPIPSDVSKAAIAKLNEPGKVVRAGKLGLQDAMLAPAKWMGDSPDETGKVNAKKAYYTKRWDLSDLPAYDATTQVTGTIRMPASGLIMASTVGQAWMDGFRKQQPGVTFVKQDGELIDKKVDLELGRKWSSYFAGETLQFQLKYKHSAREIQIGTGSYDVPGYSPAFAIYVNKSNPVTGLTMEQLDGIFGGPRRGGWVSTAFRRQVGRTSEKNIRTWGQAGAPGAWASQPIDVIVPPLKYHIMTVFERKVLEGGNMWNDSIKEYPLLLKADGTRNVPSEERIKRVGMDKDAITFSQEGFPAGQAKALPLAATDGGPFVPPTLENVRNRSYPLSLELYAYADQQPDKPMDPVTKEFLRYILSREGQDMLQRDGKWLPLTAEMVKEQREKLDMVIPPFKNPGTKAKAKAAAGAQ</sequence>
<dbReference type="Proteomes" id="UP000000343">
    <property type="component" value="Chromosome"/>
</dbReference>
<keyword evidence="1" id="KW-0732">Signal</keyword>
<evidence type="ECO:0000313" key="5">
    <source>
        <dbReference type="Proteomes" id="UP000000343"/>
    </source>
</evidence>
<feature type="region of interest" description="Disordered" evidence="2">
    <location>
        <begin position="786"/>
        <end position="805"/>
    </location>
</feature>
<accession>E8WYI9</accession>
<evidence type="ECO:0000313" key="4">
    <source>
        <dbReference type="EMBL" id="ADW67587.1"/>
    </source>
</evidence>
<name>E8WYI9_GRATM</name>
<organism evidence="5">
    <name type="scientific">Granulicella tundricola (strain ATCC BAA-1859 / DSM 23138 / MP5ACTX9)</name>
    <dbReference type="NCBI Taxonomy" id="1198114"/>
    <lineage>
        <taxon>Bacteria</taxon>
        <taxon>Pseudomonadati</taxon>
        <taxon>Acidobacteriota</taxon>
        <taxon>Terriglobia</taxon>
        <taxon>Terriglobales</taxon>
        <taxon>Acidobacteriaceae</taxon>
        <taxon>Granulicella</taxon>
    </lineage>
</organism>
<evidence type="ECO:0000259" key="3">
    <source>
        <dbReference type="Pfam" id="PF12849"/>
    </source>
</evidence>
<feature type="domain" description="PBP" evidence="3">
    <location>
        <begin position="97"/>
        <end position="381"/>
    </location>
</feature>
<protein>
    <recommendedName>
        <fullName evidence="3">PBP domain-containing protein</fullName>
    </recommendedName>
</protein>
<dbReference type="SUPFAM" id="SSF53850">
    <property type="entry name" value="Periplasmic binding protein-like II"/>
    <property type="match status" value="2"/>
</dbReference>
<keyword evidence="5" id="KW-1185">Reference proteome</keyword>
<dbReference type="KEGG" id="acm:AciX9_0515"/>
<proteinExistence type="predicted"/>